<keyword evidence="1" id="KW-0472">Membrane</keyword>
<name>A0A7W8Z826_9ACTN</name>
<gene>
    <name evidence="2" type="ORF">BJ981_004754</name>
</gene>
<organism evidence="2 3">
    <name type="scientific">Sphaerisporangium krabiense</name>
    <dbReference type="NCBI Taxonomy" id="763782"/>
    <lineage>
        <taxon>Bacteria</taxon>
        <taxon>Bacillati</taxon>
        <taxon>Actinomycetota</taxon>
        <taxon>Actinomycetes</taxon>
        <taxon>Streptosporangiales</taxon>
        <taxon>Streptosporangiaceae</taxon>
        <taxon>Sphaerisporangium</taxon>
    </lineage>
</organism>
<keyword evidence="3" id="KW-1185">Reference proteome</keyword>
<comment type="caution">
    <text evidence="2">The sequence shown here is derived from an EMBL/GenBank/DDBJ whole genome shotgun (WGS) entry which is preliminary data.</text>
</comment>
<accession>A0A7W8Z826</accession>
<keyword evidence="1" id="KW-1133">Transmembrane helix</keyword>
<dbReference type="RefSeq" id="WP_184613901.1">
    <property type="nucleotide sequence ID" value="NZ_BOOS01000002.1"/>
</dbReference>
<dbReference type="Proteomes" id="UP000588112">
    <property type="component" value="Unassembled WGS sequence"/>
</dbReference>
<protein>
    <submittedName>
        <fullName evidence="2">Uncharacterized protein</fullName>
    </submittedName>
</protein>
<feature type="transmembrane region" description="Helical" evidence="1">
    <location>
        <begin position="6"/>
        <end position="22"/>
    </location>
</feature>
<dbReference type="EMBL" id="JACHBR010000001">
    <property type="protein sequence ID" value="MBB5629055.1"/>
    <property type="molecule type" value="Genomic_DNA"/>
</dbReference>
<dbReference type="AlphaFoldDB" id="A0A7W8Z826"/>
<keyword evidence="1" id="KW-0812">Transmembrane</keyword>
<evidence type="ECO:0000313" key="3">
    <source>
        <dbReference type="Proteomes" id="UP000588112"/>
    </source>
</evidence>
<evidence type="ECO:0000313" key="2">
    <source>
        <dbReference type="EMBL" id="MBB5629055.1"/>
    </source>
</evidence>
<reference evidence="2 3" key="1">
    <citation type="submission" date="2020-08" db="EMBL/GenBank/DDBJ databases">
        <title>Sequencing the genomes of 1000 actinobacteria strains.</title>
        <authorList>
            <person name="Klenk H.-P."/>
        </authorList>
    </citation>
    <scope>NUCLEOTIDE SEQUENCE [LARGE SCALE GENOMIC DNA]</scope>
    <source>
        <strain evidence="2 3">DSM 45790</strain>
    </source>
</reference>
<proteinExistence type="predicted"/>
<sequence>MEGLTIAILLVTLVFGVLVSWLHRQGMAARERVCEEFPLAPDRAMRITLEAGLTTRERLLGKAVPVQCTGKGMKVAFACRAGVMSFEISGLGHAAGSRVLAHAEDLAVIRLPEVGGLGASATNVVYLKGSLARNPARLLRRRERVFRALERAARRQDDLADDRRVGRRVNVGEAAADEVTPRAR</sequence>
<evidence type="ECO:0000256" key="1">
    <source>
        <dbReference type="SAM" id="Phobius"/>
    </source>
</evidence>